<comment type="caution">
    <text evidence="1">The sequence shown here is derived from an EMBL/GenBank/DDBJ whole genome shotgun (WGS) entry which is preliminary data.</text>
</comment>
<accession>A0ABP7D987</accession>
<gene>
    <name evidence="1" type="ORF">GCM10022204_19410</name>
</gene>
<proteinExistence type="predicted"/>
<evidence type="ECO:0000313" key="2">
    <source>
        <dbReference type="Proteomes" id="UP001500051"/>
    </source>
</evidence>
<dbReference type="EMBL" id="BAAAYX010000004">
    <property type="protein sequence ID" value="GAA3702459.1"/>
    <property type="molecule type" value="Genomic_DNA"/>
</dbReference>
<evidence type="ECO:0000313" key="1">
    <source>
        <dbReference type="EMBL" id="GAA3702459.1"/>
    </source>
</evidence>
<dbReference type="RefSeq" id="WP_344812125.1">
    <property type="nucleotide sequence ID" value="NZ_BAAAYX010000004.1"/>
</dbReference>
<reference evidence="2" key="1">
    <citation type="journal article" date="2019" name="Int. J. Syst. Evol. Microbiol.">
        <title>The Global Catalogue of Microorganisms (GCM) 10K type strain sequencing project: providing services to taxonomists for standard genome sequencing and annotation.</title>
        <authorList>
            <consortium name="The Broad Institute Genomics Platform"/>
            <consortium name="The Broad Institute Genome Sequencing Center for Infectious Disease"/>
            <person name="Wu L."/>
            <person name="Ma J."/>
        </authorList>
    </citation>
    <scope>NUCLEOTIDE SEQUENCE [LARGE SCALE GENOMIC DNA]</scope>
    <source>
        <strain evidence="2">JCM 16548</strain>
    </source>
</reference>
<dbReference type="Proteomes" id="UP001500051">
    <property type="component" value="Unassembled WGS sequence"/>
</dbReference>
<name>A0ABP7D987_9ACTN</name>
<evidence type="ECO:0008006" key="3">
    <source>
        <dbReference type="Google" id="ProtNLM"/>
    </source>
</evidence>
<protein>
    <recommendedName>
        <fullName evidence="3">Cellulose biosynthesis protein BcsQ</fullName>
    </recommendedName>
</protein>
<keyword evidence="2" id="KW-1185">Reference proteome</keyword>
<sequence length="260" mass="27069">MAILLLTSASGAPGVTTLGVGLALCWPRSVLLVDADPGAHQAVLAGYLAGTSADGKGLLRVAEAHRDRRGLREVVIDQAVPLTTDDGASRLFLPGFARPSSAGLFAGVWSDLTEALAGLDDQGFDVIVDAGRLSHSGLPTPLVERAALTALVLRSDLRSIVSARVHLLALREHPRLQASARSLGLALVGGGQPYSAREIGKSLGVPVMAQIADDPPTARHLSDGAARSRKFDSSALARSLHTTATQLATRFERSAELVRG</sequence>
<dbReference type="InterPro" id="IPR027417">
    <property type="entry name" value="P-loop_NTPase"/>
</dbReference>
<dbReference type="SUPFAM" id="SSF52540">
    <property type="entry name" value="P-loop containing nucleoside triphosphate hydrolases"/>
    <property type="match status" value="1"/>
</dbReference>
<organism evidence="1 2">
    <name type="scientific">Microlunatus aurantiacus</name>
    <dbReference type="NCBI Taxonomy" id="446786"/>
    <lineage>
        <taxon>Bacteria</taxon>
        <taxon>Bacillati</taxon>
        <taxon>Actinomycetota</taxon>
        <taxon>Actinomycetes</taxon>
        <taxon>Propionibacteriales</taxon>
        <taxon>Propionibacteriaceae</taxon>
        <taxon>Microlunatus</taxon>
    </lineage>
</organism>
<dbReference type="Gene3D" id="3.40.50.300">
    <property type="entry name" value="P-loop containing nucleotide triphosphate hydrolases"/>
    <property type="match status" value="1"/>
</dbReference>